<dbReference type="SUPFAM" id="SSF55729">
    <property type="entry name" value="Acyl-CoA N-acyltransferases (Nat)"/>
    <property type="match status" value="1"/>
</dbReference>
<comment type="catalytic activity">
    <reaction evidence="9">
        <text>serotonin + (9Z)-octadecenoyl-CoA = N-(9Z-octadecenoyl)-serotonin + CoA + H(+)</text>
        <dbReference type="Rhea" id="RHEA:51392"/>
        <dbReference type="ChEBI" id="CHEBI:15378"/>
        <dbReference type="ChEBI" id="CHEBI:57287"/>
        <dbReference type="ChEBI" id="CHEBI:57387"/>
        <dbReference type="ChEBI" id="CHEBI:134064"/>
        <dbReference type="ChEBI" id="CHEBI:350546"/>
    </reaction>
    <physiologicalReaction direction="left-to-right" evidence="9">
        <dbReference type="Rhea" id="RHEA:51393"/>
    </physiologicalReaction>
</comment>
<evidence type="ECO:0000256" key="12">
    <source>
        <dbReference type="ARBA" id="ARBA00052491"/>
    </source>
</evidence>
<dbReference type="AlphaFoldDB" id="A0ABD6EXX1"/>
<dbReference type="PANTHER" id="PTHR20905">
    <property type="entry name" value="N-ACETYLTRANSFERASE-RELATED"/>
    <property type="match status" value="1"/>
</dbReference>
<evidence type="ECO:0000313" key="14">
    <source>
        <dbReference type="Proteomes" id="UP001608902"/>
    </source>
</evidence>
<dbReference type="EC" id="2.3.1.87" evidence="4"/>
<comment type="similarity">
    <text evidence="3">Belongs to the acetyltransferase family. AANAT subfamily.</text>
</comment>
<dbReference type="Gene3D" id="3.40.630.30">
    <property type="match status" value="1"/>
</dbReference>
<comment type="catalytic activity">
    <reaction evidence="5">
        <text>dopamine + (9Z)-octadecenoyl-CoA = N-(9Z-octadecanoyl)-dopamine + CoA + H(+)</text>
        <dbReference type="Rhea" id="RHEA:51380"/>
        <dbReference type="ChEBI" id="CHEBI:15378"/>
        <dbReference type="ChEBI" id="CHEBI:31883"/>
        <dbReference type="ChEBI" id="CHEBI:57287"/>
        <dbReference type="ChEBI" id="CHEBI:57387"/>
        <dbReference type="ChEBI" id="CHEBI:59905"/>
    </reaction>
    <physiologicalReaction direction="left-to-right" evidence="5">
        <dbReference type="Rhea" id="RHEA:51381"/>
    </physiologicalReaction>
</comment>
<keyword evidence="1" id="KW-0808">Transferase</keyword>
<comment type="pathway">
    <text evidence="2">Aromatic compound metabolism; melatonin biosynthesis; melatonin from serotonin: step 1/2.</text>
</comment>
<comment type="catalytic activity">
    <reaction evidence="10">
        <text>serotonin + hexadecanoyl-CoA = N-hexadecanoyl-serotonin + CoA + H(+)</text>
        <dbReference type="Rhea" id="RHEA:51384"/>
        <dbReference type="ChEBI" id="CHEBI:15378"/>
        <dbReference type="ChEBI" id="CHEBI:57287"/>
        <dbReference type="ChEBI" id="CHEBI:57379"/>
        <dbReference type="ChEBI" id="CHEBI:134059"/>
        <dbReference type="ChEBI" id="CHEBI:350546"/>
    </reaction>
    <physiologicalReaction direction="left-to-right" evidence="10">
        <dbReference type="Rhea" id="RHEA:51385"/>
    </physiologicalReaction>
</comment>
<comment type="catalytic activity">
    <reaction evidence="8">
        <text>dopamine + acetyl-CoA = N-acetyldopamine + CoA + H(+)</text>
        <dbReference type="Rhea" id="RHEA:51388"/>
        <dbReference type="ChEBI" id="CHEBI:15378"/>
        <dbReference type="ChEBI" id="CHEBI:57287"/>
        <dbReference type="ChEBI" id="CHEBI:57288"/>
        <dbReference type="ChEBI" id="CHEBI:59905"/>
        <dbReference type="ChEBI" id="CHEBI:125678"/>
    </reaction>
    <physiologicalReaction direction="left-to-right" evidence="8">
        <dbReference type="Rhea" id="RHEA:51389"/>
    </physiologicalReaction>
</comment>
<evidence type="ECO:0000256" key="9">
    <source>
        <dbReference type="ARBA" id="ARBA00051823"/>
    </source>
</evidence>
<evidence type="ECO:0000256" key="4">
    <source>
        <dbReference type="ARBA" id="ARBA00039114"/>
    </source>
</evidence>
<evidence type="ECO:0000256" key="1">
    <source>
        <dbReference type="ARBA" id="ARBA00022679"/>
    </source>
</evidence>
<dbReference type="InterPro" id="IPR016181">
    <property type="entry name" value="Acyl_CoA_acyltransferase"/>
</dbReference>
<name>A0ABD6EXX1_9BILA</name>
<evidence type="ECO:0000256" key="8">
    <source>
        <dbReference type="ARBA" id="ARBA00051711"/>
    </source>
</evidence>
<evidence type="ECO:0000256" key="10">
    <source>
        <dbReference type="ARBA" id="ARBA00052178"/>
    </source>
</evidence>
<dbReference type="FunFam" id="3.40.630.30:FF:000046">
    <property type="entry name" value="Dopamine N-acetyltransferase"/>
    <property type="match status" value="1"/>
</dbReference>
<sequence>MTTRFVNSYISMLASLKSTIGFARGAAAFASVAGFNENNPSISRIFLVQKKVQFMEQPARCIHQSDVTKSADKEAVRMSDLKLRQLRMEDLEKAAAFLLSDFIFNEPLSRALKMDVKSGRHLVTELVKAGLQTPYSYAFVDEDRDMIAALRICNTVQRPSDTKEVSLFSQLESMETEQSQKMARSEAEVIRIVNELESKTWSIVPPNISRLLNIIIISCHENYARKGLVKKLITFDTEKLKEEGVDGAISEATAYNSQKLFAKVGMMPIYEILHSEWKDKNGERIFYCDGPTDRAQLVFKKF</sequence>
<evidence type="ECO:0000256" key="6">
    <source>
        <dbReference type="ARBA" id="ARBA00050849"/>
    </source>
</evidence>
<comment type="catalytic activity">
    <reaction evidence="7">
        <text>serotonin + (5Z,8Z,11Z,14Z)-eicosatetraenoyl-CoA = N-[(5Z,8Z,11Z,14Z)-eicosatetraenoyl]-serotonin + CoA + H(+)</text>
        <dbReference type="Rhea" id="RHEA:51396"/>
        <dbReference type="ChEBI" id="CHEBI:15378"/>
        <dbReference type="ChEBI" id="CHEBI:57287"/>
        <dbReference type="ChEBI" id="CHEBI:57368"/>
        <dbReference type="ChEBI" id="CHEBI:132255"/>
        <dbReference type="ChEBI" id="CHEBI:350546"/>
    </reaction>
    <physiologicalReaction direction="left-to-right" evidence="7">
        <dbReference type="Rhea" id="RHEA:51397"/>
    </physiologicalReaction>
</comment>
<comment type="catalytic activity">
    <reaction evidence="12">
        <text>serotonin + acetyl-CoA = N-acetylserotonin + CoA + H(+)</text>
        <dbReference type="Rhea" id="RHEA:25217"/>
        <dbReference type="ChEBI" id="CHEBI:15378"/>
        <dbReference type="ChEBI" id="CHEBI:17697"/>
        <dbReference type="ChEBI" id="CHEBI:57287"/>
        <dbReference type="ChEBI" id="CHEBI:57288"/>
        <dbReference type="ChEBI" id="CHEBI:350546"/>
        <dbReference type="EC" id="2.3.1.87"/>
    </reaction>
    <physiologicalReaction direction="left-to-right" evidence="12">
        <dbReference type="Rhea" id="RHEA:25218"/>
    </physiologicalReaction>
</comment>
<evidence type="ECO:0000256" key="7">
    <source>
        <dbReference type="ARBA" id="ARBA00051284"/>
    </source>
</evidence>
<dbReference type="PANTHER" id="PTHR20905:SF30">
    <property type="entry name" value="N-ACETYLTRANSFERASE DOMAIN-CONTAINING PROTEIN"/>
    <property type="match status" value="1"/>
</dbReference>
<evidence type="ECO:0000256" key="3">
    <source>
        <dbReference type="ARBA" id="ARBA00038182"/>
    </source>
</evidence>
<evidence type="ECO:0000256" key="2">
    <source>
        <dbReference type="ARBA" id="ARBA00037926"/>
    </source>
</evidence>
<gene>
    <name evidence="13" type="ORF">AB6A40_008251</name>
</gene>
<evidence type="ECO:0000256" key="5">
    <source>
        <dbReference type="ARBA" id="ARBA00050189"/>
    </source>
</evidence>
<protein>
    <recommendedName>
        <fullName evidence="4">aralkylamine N-acetyltransferase</fullName>
        <ecNumber evidence="4">2.3.1.87</ecNumber>
    </recommendedName>
</protein>
<keyword evidence="14" id="KW-1185">Reference proteome</keyword>
<dbReference type="Proteomes" id="UP001608902">
    <property type="component" value="Unassembled WGS sequence"/>
</dbReference>
<evidence type="ECO:0000313" key="13">
    <source>
        <dbReference type="EMBL" id="MFH4981542.1"/>
    </source>
</evidence>
<organism evidence="13 14">
    <name type="scientific">Gnathostoma spinigerum</name>
    <dbReference type="NCBI Taxonomy" id="75299"/>
    <lineage>
        <taxon>Eukaryota</taxon>
        <taxon>Metazoa</taxon>
        <taxon>Ecdysozoa</taxon>
        <taxon>Nematoda</taxon>
        <taxon>Chromadorea</taxon>
        <taxon>Rhabditida</taxon>
        <taxon>Spirurina</taxon>
        <taxon>Gnathostomatomorpha</taxon>
        <taxon>Gnathostomatoidea</taxon>
        <taxon>Gnathostomatidae</taxon>
        <taxon>Gnathostoma</taxon>
    </lineage>
</organism>
<proteinExistence type="inferred from homology"/>
<comment type="catalytic activity">
    <reaction evidence="11">
        <text>dopamine + hexadecanoyl-CoA = N-hexadecanoyl-dopamine + CoA + H(+)</text>
        <dbReference type="Rhea" id="RHEA:51376"/>
        <dbReference type="ChEBI" id="CHEBI:15378"/>
        <dbReference type="ChEBI" id="CHEBI:57287"/>
        <dbReference type="ChEBI" id="CHEBI:57379"/>
        <dbReference type="ChEBI" id="CHEBI:59905"/>
        <dbReference type="ChEBI" id="CHEBI:134058"/>
    </reaction>
    <physiologicalReaction direction="left-to-right" evidence="11">
        <dbReference type="Rhea" id="RHEA:51377"/>
    </physiologicalReaction>
</comment>
<dbReference type="EMBL" id="JBGFUD010007423">
    <property type="protein sequence ID" value="MFH4981542.1"/>
    <property type="molecule type" value="Genomic_DNA"/>
</dbReference>
<reference evidence="13 14" key="1">
    <citation type="submission" date="2024-08" db="EMBL/GenBank/DDBJ databases">
        <title>Gnathostoma spinigerum genome.</title>
        <authorList>
            <person name="Gonzalez-Bertolin B."/>
            <person name="Monzon S."/>
            <person name="Zaballos A."/>
            <person name="Jimenez P."/>
            <person name="Dekumyoy P."/>
            <person name="Varona S."/>
            <person name="Cuesta I."/>
            <person name="Sumanam S."/>
            <person name="Adisakwattana P."/>
            <person name="Gasser R.B."/>
            <person name="Hernandez-Gonzalez A."/>
            <person name="Young N.D."/>
            <person name="Perteguer M.J."/>
        </authorList>
    </citation>
    <scope>NUCLEOTIDE SEQUENCE [LARGE SCALE GENOMIC DNA]</scope>
    <source>
        <strain evidence="13">AL3</strain>
        <tissue evidence="13">Liver</tissue>
    </source>
</reference>
<comment type="catalytic activity">
    <reaction evidence="6">
        <text>serotonin + octadecanoyl-CoA = N-octadecanoyl-serotonin + CoA + H(+)</text>
        <dbReference type="Rhea" id="RHEA:51400"/>
        <dbReference type="ChEBI" id="CHEBI:15378"/>
        <dbReference type="ChEBI" id="CHEBI:57287"/>
        <dbReference type="ChEBI" id="CHEBI:57394"/>
        <dbReference type="ChEBI" id="CHEBI:134065"/>
        <dbReference type="ChEBI" id="CHEBI:350546"/>
    </reaction>
    <physiologicalReaction direction="left-to-right" evidence="6">
        <dbReference type="Rhea" id="RHEA:51401"/>
    </physiologicalReaction>
</comment>
<accession>A0ABD6EXX1</accession>
<comment type="caution">
    <text evidence="13">The sequence shown here is derived from an EMBL/GenBank/DDBJ whole genome shotgun (WGS) entry which is preliminary data.</text>
</comment>
<dbReference type="GO" id="GO:0004059">
    <property type="term" value="F:aralkylamine N-acetyltransferase activity"/>
    <property type="evidence" value="ECO:0007669"/>
    <property type="project" value="UniProtKB-EC"/>
</dbReference>
<evidence type="ECO:0000256" key="11">
    <source>
        <dbReference type="ARBA" id="ARBA00052335"/>
    </source>
</evidence>